<proteinExistence type="predicted"/>
<dbReference type="EMBL" id="JACZZA010000017">
    <property type="protein sequence ID" value="MBE1162787.1"/>
    <property type="molecule type" value="Genomic_DNA"/>
</dbReference>
<accession>A0ABR9GFH6</accession>
<dbReference type="RefSeq" id="WP_192557636.1">
    <property type="nucleotide sequence ID" value="NZ_JACZZA010000017.1"/>
</dbReference>
<organism evidence="2 3">
    <name type="scientific">Dyella acidiphila</name>
    <dbReference type="NCBI Taxonomy" id="2775866"/>
    <lineage>
        <taxon>Bacteria</taxon>
        <taxon>Pseudomonadati</taxon>
        <taxon>Pseudomonadota</taxon>
        <taxon>Gammaproteobacteria</taxon>
        <taxon>Lysobacterales</taxon>
        <taxon>Rhodanobacteraceae</taxon>
        <taxon>Dyella</taxon>
    </lineage>
</organism>
<gene>
    <name evidence="2" type="ORF">IGX34_20575</name>
</gene>
<feature type="compositionally biased region" description="Basic and acidic residues" evidence="1">
    <location>
        <begin position="167"/>
        <end position="177"/>
    </location>
</feature>
<feature type="compositionally biased region" description="Polar residues" evidence="1">
    <location>
        <begin position="180"/>
        <end position="197"/>
    </location>
</feature>
<name>A0ABR9GFH6_9GAMM</name>
<comment type="caution">
    <text evidence="2">The sequence shown here is derived from an EMBL/GenBank/DDBJ whole genome shotgun (WGS) entry which is preliminary data.</text>
</comment>
<sequence>MAENEVLDVGSRRNYKRWLAVVADSGVSASVAADRLAEDCLATLLRKLRAQPLYLVLKACGVDQIALQSAVATFKDASLARWVETAYRITQSTEPSVIARKVAELLIDGVQSQATRFTMRNDLSIDQNRRDELELATSTSLLAARDQIVEVLEHSLRNGIPQRKRSVSREQQRKEPLISRSLNPIANPQSKISNHVR</sequence>
<dbReference type="Proteomes" id="UP000651010">
    <property type="component" value="Unassembled WGS sequence"/>
</dbReference>
<evidence type="ECO:0000256" key="1">
    <source>
        <dbReference type="SAM" id="MobiDB-lite"/>
    </source>
</evidence>
<protein>
    <submittedName>
        <fullName evidence="2">Uncharacterized protein</fullName>
    </submittedName>
</protein>
<evidence type="ECO:0000313" key="2">
    <source>
        <dbReference type="EMBL" id="MBE1162787.1"/>
    </source>
</evidence>
<reference evidence="2 3" key="1">
    <citation type="submission" date="2020-09" db="EMBL/GenBank/DDBJ databases">
        <title>Dyella sp. 7MK23 isolated from forest soil.</title>
        <authorList>
            <person name="Fu J."/>
        </authorList>
    </citation>
    <scope>NUCLEOTIDE SEQUENCE [LARGE SCALE GENOMIC DNA]</scope>
    <source>
        <strain evidence="2 3">7MK23</strain>
    </source>
</reference>
<feature type="region of interest" description="Disordered" evidence="1">
    <location>
        <begin position="161"/>
        <end position="197"/>
    </location>
</feature>
<evidence type="ECO:0000313" key="3">
    <source>
        <dbReference type="Proteomes" id="UP000651010"/>
    </source>
</evidence>
<keyword evidence="3" id="KW-1185">Reference proteome</keyword>